<evidence type="ECO:0000313" key="3">
    <source>
        <dbReference type="Proteomes" id="UP000789739"/>
    </source>
</evidence>
<feature type="non-terminal residue" evidence="2">
    <location>
        <position position="246"/>
    </location>
</feature>
<name>A0A9N9EIN3_9GLOM</name>
<dbReference type="SUPFAM" id="SSF52540">
    <property type="entry name" value="P-loop containing nucleoside triphosphate hydrolases"/>
    <property type="match status" value="1"/>
</dbReference>
<reference evidence="2" key="1">
    <citation type="submission" date="2021-06" db="EMBL/GenBank/DDBJ databases">
        <authorList>
            <person name="Kallberg Y."/>
            <person name="Tangrot J."/>
            <person name="Rosling A."/>
        </authorList>
    </citation>
    <scope>NUCLEOTIDE SEQUENCE</scope>
    <source>
        <strain evidence="2">BR232B</strain>
    </source>
</reference>
<gene>
    <name evidence="2" type="ORF">PBRASI_LOCUS11587</name>
</gene>
<keyword evidence="3" id="KW-1185">Reference proteome</keyword>
<dbReference type="EMBL" id="CAJVPI010005996">
    <property type="protein sequence ID" value="CAG8676700.1"/>
    <property type="molecule type" value="Genomic_DNA"/>
</dbReference>
<accession>A0A9N9EIN3</accession>
<organism evidence="2 3">
    <name type="scientific">Paraglomus brasilianum</name>
    <dbReference type="NCBI Taxonomy" id="144538"/>
    <lineage>
        <taxon>Eukaryota</taxon>
        <taxon>Fungi</taxon>
        <taxon>Fungi incertae sedis</taxon>
        <taxon>Mucoromycota</taxon>
        <taxon>Glomeromycotina</taxon>
        <taxon>Glomeromycetes</taxon>
        <taxon>Paraglomerales</taxon>
        <taxon>Paraglomeraceae</taxon>
        <taxon>Paraglomus</taxon>
    </lineage>
</organism>
<dbReference type="Pfam" id="PF00308">
    <property type="entry name" value="Bac_DnaA"/>
    <property type="match status" value="1"/>
</dbReference>
<evidence type="ECO:0000313" key="2">
    <source>
        <dbReference type="EMBL" id="CAG8676700.1"/>
    </source>
</evidence>
<dbReference type="Proteomes" id="UP000789739">
    <property type="component" value="Unassembled WGS sequence"/>
</dbReference>
<dbReference type="InterPro" id="IPR027417">
    <property type="entry name" value="P-loop_NTPase"/>
</dbReference>
<sequence length="246" mass="28672">EWEGQLNQASQDENMYSNPEFSQDLCFPYFGPTFPDRFLIFRNGRFIYNGRENFKELLNEIRSLKIPKTDSFSHDNNNQPVFFERGIPLDWVNHARYQYNKLLVYGTIGYGKSHILAALTCFLRREKQIVYVPDCRRLTDAFVEYLKPAFLLAFSKMPQHIATIRNWTTTDQIVQFCTSISAVTSLYFIVDQWNSLDDDAYNSGGARAKSLVLEMTFKHYLIMGSSANSRSIKELEARQDSIKKYT</sequence>
<evidence type="ECO:0000259" key="1">
    <source>
        <dbReference type="Pfam" id="PF00308"/>
    </source>
</evidence>
<dbReference type="InterPro" id="IPR013317">
    <property type="entry name" value="DnaA_dom"/>
</dbReference>
<proteinExistence type="predicted"/>
<dbReference type="OrthoDB" id="3171351at2759"/>
<comment type="caution">
    <text evidence="2">The sequence shown here is derived from an EMBL/GenBank/DDBJ whole genome shotgun (WGS) entry which is preliminary data.</text>
</comment>
<feature type="non-terminal residue" evidence="2">
    <location>
        <position position="1"/>
    </location>
</feature>
<dbReference type="AlphaFoldDB" id="A0A9N9EIN3"/>
<feature type="domain" description="Chromosomal replication initiator protein DnaA ATPAse" evidence="1">
    <location>
        <begin position="93"/>
        <end position="153"/>
    </location>
</feature>
<protein>
    <submittedName>
        <fullName evidence="2">5510_t:CDS:1</fullName>
    </submittedName>
</protein>